<evidence type="ECO:0000313" key="2">
    <source>
        <dbReference type="Proteomes" id="UP000298246"/>
    </source>
</evidence>
<protein>
    <submittedName>
        <fullName evidence="1">Uncharacterized protein</fullName>
    </submittedName>
</protein>
<dbReference type="AlphaFoldDB" id="A0A4Y8PW09"/>
<accession>A0A4Y8PW09</accession>
<sequence length="104" mass="12403">MEGNMNILYNKLQQIKQKPALYLGKKSLPLLQAYLNGYVAYHNDTNNEEDYFFLPELRDYIIQHYNIDTSHGWPELITFFSSNDNEAFDKFYELLDDFFSKNTD</sequence>
<proteinExistence type="predicted"/>
<comment type="caution">
    <text evidence="1">The sequence shown here is derived from an EMBL/GenBank/DDBJ whole genome shotgun (WGS) entry which is preliminary data.</text>
</comment>
<evidence type="ECO:0000313" key="1">
    <source>
        <dbReference type="EMBL" id="TFE84831.1"/>
    </source>
</evidence>
<keyword evidence="2" id="KW-1185">Reference proteome</keyword>
<reference evidence="1 2" key="1">
    <citation type="submission" date="2017-03" db="EMBL/GenBank/DDBJ databases">
        <title>Isolation of Levoglucosan Utilizing Bacteria.</title>
        <authorList>
            <person name="Arya A.S."/>
        </authorList>
    </citation>
    <scope>NUCLEOTIDE SEQUENCE [LARGE SCALE GENOMIC DNA]</scope>
    <source>
        <strain evidence="1 2">MEC069</strain>
    </source>
</reference>
<dbReference type="EMBL" id="MYFO01000031">
    <property type="protein sequence ID" value="TFE84831.1"/>
    <property type="molecule type" value="Genomic_DNA"/>
</dbReference>
<dbReference type="Proteomes" id="UP000298246">
    <property type="component" value="Unassembled WGS sequence"/>
</dbReference>
<organism evidence="1 2">
    <name type="scientific">Paenibacillus athensensis</name>
    <dbReference type="NCBI Taxonomy" id="1967502"/>
    <lineage>
        <taxon>Bacteria</taxon>
        <taxon>Bacillati</taxon>
        <taxon>Bacillota</taxon>
        <taxon>Bacilli</taxon>
        <taxon>Bacillales</taxon>
        <taxon>Paenibacillaceae</taxon>
        <taxon>Paenibacillus</taxon>
    </lineage>
</organism>
<gene>
    <name evidence="1" type="ORF">B5M42_19195</name>
</gene>
<name>A0A4Y8PW09_9BACL</name>